<dbReference type="Proteomes" id="UP000051643">
    <property type="component" value="Unassembled WGS sequence"/>
</dbReference>
<organism evidence="2 3">
    <name type="scientific">Salegentibacter mishustinae</name>
    <dbReference type="NCBI Taxonomy" id="270918"/>
    <lineage>
        <taxon>Bacteria</taxon>
        <taxon>Pseudomonadati</taxon>
        <taxon>Bacteroidota</taxon>
        <taxon>Flavobacteriia</taxon>
        <taxon>Flavobacteriales</taxon>
        <taxon>Flavobacteriaceae</taxon>
        <taxon>Salegentibacter</taxon>
    </lineage>
</organism>
<dbReference type="STRING" id="270918.APR42_06875"/>
<sequence>MKKTLKQLLLKISSEIDKVKSAPKGALFLWIGFVVPGFYSSYAQFRENGFGLLDFRLNLYI</sequence>
<feature type="transmembrane region" description="Helical" evidence="1">
    <location>
        <begin position="21"/>
        <end position="39"/>
    </location>
</feature>
<reference evidence="2" key="1">
    <citation type="submission" date="2015-10" db="EMBL/GenBank/DDBJ databases">
        <title>Draft genome sequence of Salegentibacter mishustinae KCTC 12263.</title>
        <authorList>
            <person name="Lin W."/>
            <person name="Zheng Q."/>
        </authorList>
    </citation>
    <scope>NUCLEOTIDE SEQUENCE [LARGE SCALE GENOMIC DNA]</scope>
    <source>
        <strain evidence="2">KCTC 12263</strain>
    </source>
</reference>
<dbReference type="EMBL" id="LKTP01000023">
    <property type="protein sequence ID" value="KRG28489.1"/>
    <property type="molecule type" value="Genomic_DNA"/>
</dbReference>
<keyword evidence="3" id="KW-1185">Reference proteome</keyword>
<keyword evidence="1" id="KW-0472">Membrane</keyword>
<keyword evidence="1" id="KW-1133">Transmembrane helix</keyword>
<proteinExistence type="predicted"/>
<name>A0A0Q9Z8W2_9FLAO</name>
<evidence type="ECO:0000313" key="3">
    <source>
        <dbReference type="Proteomes" id="UP000051643"/>
    </source>
</evidence>
<dbReference type="AlphaFoldDB" id="A0A0Q9Z8W2"/>
<gene>
    <name evidence="2" type="ORF">APR42_06875</name>
</gene>
<protein>
    <submittedName>
        <fullName evidence="2">Uncharacterized protein</fullName>
    </submittedName>
</protein>
<accession>A0A0Q9Z8W2</accession>
<evidence type="ECO:0000313" key="2">
    <source>
        <dbReference type="EMBL" id="KRG28489.1"/>
    </source>
</evidence>
<keyword evidence="1" id="KW-0812">Transmembrane</keyword>
<evidence type="ECO:0000256" key="1">
    <source>
        <dbReference type="SAM" id="Phobius"/>
    </source>
</evidence>
<comment type="caution">
    <text evidence="2">The sequence shown here is derived from an EMBL/GenBank/DDBJ whole genome shotgun (WGS) entry which is preliminary data.</text>
</comment>